<keyword evidence="3" id="KW-0813">Transport</keyword>
<keyword evidence="7" id="KW-0716">Sensory transduction</keyword>
<dbReference type="InterPro" id="IPR002110">
    <property type="entry name" value="Ankyrin_rpt"/>
</dbReference>
<comment type="subcellular location">
    <subcellularLocation>
        <location evidence="2">Secreted</location>
    </subcellularLocation>
    <subcellularLocation>
        <location evidence="1">Target cell membrane</location>
    </subcellularLocation>
</comment>
<evidence type="ECO:0000256" key="4">
    <source>
        <dbReference type="ARBA" id="ARBA00022483"/>
    </source>
</evidence>
<sequence>MILIVRATPLHLASREGHRGVVRLLLHSGATIAQCDKNGKNCLDVAIDKGHEEVAIEILSDAKWEAVLRNETDQNKFGVHQTPLRRLIRHMP</sequence>
<dbReference type="OrthoDB" id="1661883at2759"/>
<dbReference type="InterPro" id="IPR052076">
    <property type="entry name" value="TRP_cation_channel"/>
</dbReference>
<organism evidence="17 18">
    <name type="scientific">Araneus ventricosus</name>
    <name type="common">Orbweaver spider</name>
    <name type="synonym">Epeira ventricosa</name>
    <dbReference type="NCBI Taxonomy" id="182803"/>
    <lineage>
        <taxon>Eukaryota</taxon>
        <taxon>Metazoa</taxon>
        <taxon>Ecdysozoa</taxon>
        <taxon>Arthropoda</taxon>
        <taxon>Chelicerata</taxon>
        <taxon>Arachnida</taxon>
        <taxon>Araneae</taxon>
        <taxon>Araneomorphae</taxon>
        <taxon>Entelegynae</taxon>
        <taxon>Araneoidea</taxon>
        <taxon>Araneidae</taxon>
        <taxon>Araneus</taxon>
    </lineage>
</organism>
<keyword evidence="14" id="KW-1053">Target membrane</keyword>
<dbReference type="GO" id="GO:0034220">
    <property type="term" value="P:monoatomic ion transmembrane transport"/>
    <property type="evidence" value="ECO:0007669"/>
    <property type="project" value="UniProtKB-KW"/>
</dbReference>
<evidence type="ECO:0000256" key="9">
    <source>
        <dbReference type="ARBA" id="ARBA00022699"/>
    </source>
</evidence>
<dbReference type="GO" id="GO:0044218">
    <property type="term" value="C:other organism cell membrane"/>
    <property type="evidence" value="ECO:0007669"/>
    <property type="project" value="UniProtKB-KW"/>
</dbReference>
<evidence type="ECO:0000256" key="15">
    <source>
        <dbReference type="ARBA" id="ARBA00023303"/>
    </source>
</evidence>
<name>A0A4Y2WMT8_ARAVE</name>
<dbReference type="Proteomes" id="UP000499080">
    <property type="component" value="Unassembled WGS sequence"/>
</dbReference>
<keyword evidence="11" id="KW-0638">Presynaptic neurotoxin</keyword>
<evidence type="ECO:0000256" key="6">
    <source>
        <dbReference type="ARBA" id="ARBA00022537"/>
    </source>
</evidence>
<dbReference type="AlphaFoldDB" id="A0A4Y2WMT8"/>
<keyword evidence="6" id="KW-0472">Membrane</keyword>
<feature type="repeat" description="ANK" evidence="16">
    <location>
        <begin position="5"/>
        <end position="37"/>
    </location>
</feature>
<evidence type="ECO:0000256" key="10">
    <source>
        <dbReference type="ARBA" id="ARBA00022737"/>
    </source>
</evidence>
<dbReference type="Gene3D" id="1.25.40.20">
    <property type="entry name" value="Ankyrin repeat-containing domain"/>
    <property type="match status" value="1"/>
</dbReference>
<dbReference type="GO" id="GO:0006887">
    <property type="term" value="P:exocytosis"/>
    <property type="evidence" value="ECO:0007669"/>
    <property type="project" value="UniProtKB-KW"/>
</dbReference>
<evidence type="ECO:0000256" key="1">
    <source>
        <dbReference type="ARBA" id="ARBA00004175"/>
    </source>
</evidence>
<keyword evidence="13" id="KW-0406">Ion transport</keyword>
<evidence type="ECO:0000256" key="3">
    <source>
        <dbReference type="ARBA" id="ARBA00022448"/>
    </source>
</evidence>
<evidence type="ECO:0000256" key="16">
    <source>
        <dbReference type="PROSITE-ProRule" id="PRU00023"/>
    </source>
</evidence>
<dbReference type="PANTHER" id="PTHR47143:SF3">
    <property type="entry name" value="PWWP DOMAIN-CONTAINING PROTEIN"/>
    <property type="match status" value="1"/>
</dbReference>
<evidence type="ECO:0000256" key="8">
    <source>
        <dbReference type="ARBA" id="ARBA00022656"/>
    </source>
</evidence>
<keyword evidence="18" id="KW-1185">Reference proteome</keyword>
<keyword evidence="6" id="KW-1052">Target cell membrane</keyword>
<evidence type="ECO:0000256" key="13">
    <source>
        <dbReference type="ARBA" id="ARBA00023065"/>
    </source>
</evidence>
<dbReference type="GO" id="GO:0005576">
    <property type="term" value="C:extracellular region"/>
    <property type="evidence" value="ECO:0007669"/>
    <property type="project" value="UniProtKB-SubCell"/>
</dbReference>
<dbReference type="SMART" id="SM00248">
    <property type="entry name" value="ANK"/>
    <property type="match status" value="2"/>
</dbReference>
<evidence type="ECO:0000256" key="11">
    <source>
        <dbReference type="ARBA" id="ARBA00023028"/>
    </source>
</evidence>
<gene>
    <name evidence="17" type="ORF">AVEN_46798_1</name>
</gene>
<dbReference type="EMBL" id="BGPR01063194">
    <property type="protein sequence ID" value="GBO38459.1"/>
    <property type="molecule type" value="Genomic_DNA"/>
</dbReference>
<evidence type="ECO:0000256" key="14">
    <source>
        <dbReference type="ARBA" id="ARBA00023298"/>
    </source>
</evidence>
<dbReference type="PANTHER" id="PTHR47143">
    <property type="entry name" value="TRANSIENT RECEPTOR POTENTIAL CATION CHANNEL PROTEIN PAINLESS"/>
    <property type="match status" value="1"/>
</dbReference>
<dbReference type="GO" id="GO:0044231">
    <property type="term" value="C:host cell presynaptic membrane"/>
    <property type="evidence" value="ECO:0007669"/>
    <property type="project" value="UniProtKB-KW"/>
</dbReference>
<dbReference type="InterPro" id="IPR036770">
    <property type="entry name" value="Ankyrin_rpt-contain_sf"/>
</dbReference>
<protein>
    <submittedName>
        <fullName evidence="17">Uncharacterized protein</fullName>
    </submittedName>
</protein>
<evidence type="ECO:0000256" key="12">
    <source>
        <dbReference type="ARBA" id="ARBA00023043"/>
    </source>
</evidence>
<keyword evidence="8" id="KW-0800">Toxin</keyword>
<keyword evidence="5" id="KW-0964">Secreted</keyword>
<dbReference type="GO" id="GO:1902495">
    <property type="term" value="C:transmembrane transporter complex"/>
    <property type="evidence" value="ECO:0007669"/>
    <property type="project" value="TreeGrafter"/>
</dbReference>
<dbReference type="Pfam" id="PF12796">
    <property type="entry name" value="Ank_2"/>
    <property type="match status" value="1"/>
</dbReference>
<accession>A0A4Y2WMT8</accession>
<comment type="caution">
    <text evidence="17">The sequence shown here is derived from an EMBL/GenBank/DDBJ whole genome shotgun (WGS) entry which is preliminary data.</text>
</comment>
<dbReference type="PROSITE" id="PS50297">
    <property type="entry name" value="ANK_REP_REGION"/>
    <property type="match status" value="1"/>
</dbReference>
<keyword evidence="4" id="KW-0268">Exocytosis</keyword>
<keyword evidence="12 16" id="KW-0040">ANK repeat</keyword>
<keyword evidence="15" id="KW-0407">Ion channel</keyword>
<evidence type="ECO:0000313" key="17">
    <source>
        <dbReference type="EMBL" id="GBO38459.1"/>
    </source>
</evidence>
<keyword evidence="9" id="KW-0528">Neurotoxin</keyword>
<evidence type="ECO:0000256" key="5">
    <source>
        <dbReference type="ARBA" id="ARBA00022525"/>
    </source>
</evidence>
<evidence type="ECO:0000256" key="2">
    <source>
        <dbReference type="ARBA" id="ARBA00004613"/>
    </source>
</evidence>
<reference evidence="17 18" key="1">
    <citation type="journal article" date="2019" name="Sci. Rep.">
        <title>Orb-weaving spider Araneus ventricosus genome elucidates the spidroin gene catalogue.</title>
        <authorList>
            <person name="Kono N."/>
            <person name="Nakamura H."/>
            <person name="Ohtoshi R."/>
            <person name="Moran D.A.P."/>
            <person name="Shinohara A."/>
            <person name="Yoshida Y."/>
            <person name="Fujiwara M."/>
            <person name="Mori M."/>
            <person name="Tomita M."/>
            <person name="Arakawa K."/>
        </authorList>
    </citation>
    <scope>NUCLEOTIDE SEQUENCE [LARGE SCALE GENOMIC DNA]</scope>
</reference>
<keyword evidence="10" id="KW-0677">Repeat</keyword>
<dbReference type="SUPFAM" id="SSF48403">
    <property type="entry name" value="Ankyrin repeat"/>
    <property type="match status" value="1"/>
</dbReference>
<dbReference type="GO" id="GO:0022857">
    <property type="term" value="F:transmembrane transporter activity"/>
    <property type="evidence" value="ECO:0007669"/>
    <property type="project" value="TreeGrafter"/>
</dbReference>
<feature type="non-terminal residue" evidence="17">
    <location>
        <position position="92"/>
    </location>
</feature>
<proteinExistence type="predicted"/>
<dbReference type="PROSITE" id="PS50088">
    <property type="entry name" value="ANK_REPEAT"/>
    <property type="match status" value="1"/>
</dbReference>
<dbReference type="GO" id="GO:0090729">
    <property type="term" value="F:toxin activity"/>
    <property type="evidence" value="ECO:0007669"/>
    <property type="project" value="UniProtKB-KW"/>
</dbReference>
<evidence type="ECO:0000313" key="18">
    <source>
        <dbReference type="Proteomes" id="UP000499080"/>
    </source>
</evidence>
<evidence type="ECO:0000256" key="7">
    <source>
        <dbReference type="ARBA" id="ARBA00022606"/>
    </source>
</evidence>